<dbReference type="InParanoid" id="C5KG20"/>
<organism evidence="3">
    <name type="scientific">Perkinsus marinus (strain ATCC 50983 / TXsc)</name>
    <dbReference type="NCBI Taxonomy" id="423536"/>
    <lineage>
        <taxon>Eukaryota</taxon>
        <taxon>Sar</taxon>
        <taxon>Alveolata</taxon>
        <taxon>Perkinsozoa</taxon>
        <taxon>Perkinsea</taxon>
        <taxon>Perkinsida</taxon>
        <taxon>Perkinsidae</taxon>
        <taxon>Perkinsus</taxon>
    </lineage>
</organism>
<proteinExistence type="predicted"/>
<keyword evidence="3" id="KW-1185">Reference proteome</keyword>
<name>C5KG20_PERM5</name>
<dbReference type="EMBL" id="GG672895">
    <property type="protein sequence ID" value="EER16584.1"/>
    <property type="molecule type" value="Genomic_DNA"/>
</dbReference>
<accession>C5KG20</accession>
<gene>
    <name evidence="2" type="ORF">Pmar_PMAR017472</name>
</gene>
<evidence type="ECO:0000313" key="3">
    <source>
        <dbReference type="Proteomes" id="UP000007800"/>
    </source>
</evidence>
<dbReference type="AlphaFoldDB" id="C5KG20"/>
<dbReference type="GeneID" id="9063667"/>
<protein>
    <submittedName>
        <fullName evidence="2">Uncharacterized protein</fullName>
    </submittedName>
</protein>
<reference evidence="2 3" key="1">
    <citation type="submission" date="2008-07" db="EMBL/GenBank/DDBJ databases">
        <authorList>
            <person name="El-Sayed N."/>
            <person name="Caler E."/>
            <person name="Inman J."/>
            <person name="Amedeo P."/>
            <person name="Hass B."/>
            <person name="Wortman J."/>
        </authorList>
    </citation>
    <scope>NUCLEOTIDE SEQUENCE [LARGE SCALE GENOMIC DNA]</scope>
    <source>
        <strain evidence="3">ATCC 50983 / TXsc</strain>
    </source>
</reference>
<sequence length="124" mass="13647">MDLSSQAQPAPREQVERSDEAVEAEAQCPRCHQMNRFVLPAEKDSVVASEAAPFKPYSVEIPTNSEAFDAAHAPPVTPQGAMPVPTVVVPPSQVALPQNMQVQIENIWGNYANWIENFWGNYAN</sequence>
<evidence type="ECO:0000256" key="1">
    <source>
        <dbReference type="SAM" id="MobiDB-lite"/>
    </source>
</evidence>
<dbReference type="RefSeq" id="XP_002784788.1">
    <property type="nucleotide sequence ID" value="XM_002784742.1"/>
</dbReference>
<dbReference type="Proteomes" id="UP000007800">
    <property type="component" value="Unassembled WGS sequence"/>
</dbReference>
<feature type="region of interest" description="Disordered" evidence="1">
    <location>
        <begin position="1"/>
        <end position="26"/>
    </location>
</feature>
<evidence type="ECO:0000313" key="2">
    <source>
        <dbReference type="EMBL" id="EER16584.1"/>
    </source>
</evidence>